<keyword evidence="2" id="KW-1185">Reference proteome</keyword>
<dbReference type="Proteomes" id="UP001168821">
    <property type="component" value="Unassembled WGS sequence"/>
</dbReference>
<dbReference type="InterPro" id="IPR011011">
    <property type="entry name" value="Znf_FYVE_PHD"/>
</dbReference>
<protein>
    <recommendedName>
        <fullName evidence="3">Zinc finger PHD-type domain-containing protein</fullName>
    </recommendedName>
</protein>
<gene>
    <name evidence="1" type="ORF">Zmor_010756</name>
</gene>
<dbReference type="EMBL" id="JALNTZ010000003">
    <property type="protein sequence ID" value="KAJ3659047.1"/>
    <property type="molecule type" value="Genomic_DNA"/>
</dbReference>
<dbReference type="Gene3D" id="3.30.40.10">
    <property type="entry name" value="Zinc/RING finger domain, C3HC4 (zinc finger)"/>
    <property type="match status" value="1"/>
</dbReference>
<evidence type="ECO:0000313" key="2">
    <source>
        <dbReference type="Proteomes" id="UP001168821"/>
    </source>
</evidence>
<reference evidence="1" key="1">
    <citation type="journal article" date="2023" name="G3 (Bethesda)">
        <title>Whole genome assemblies of Zophobas morio and Tenebrio molitor.</title>
        <authorList>
            <person name="Kaur S."/>
            <person name="Stinson S.A."/>
            <person name="diCenzo G.C."/>
        </authorList>
    </citation>
    <scope>NUCLEOTIDE SEQUENCE</scope>
    <source>
        <strain evidence="1">QUZm001</strain>
    </source>
</reference>
<evidence type="ECO:0008006" key="3">
    <source>
        <dbReference type="Google" id="ProtNLM"/>
    </source>
</evidence>
<dbReference type="InterPro" id="IPR013083">
    <property type="entry name" value="Znf_RING/FYVE/PHD"/>
</dbReference>
<sequence>MSTCSLCNKKARSGDCVTCYICRKYRHTECAGLSRLEVECIRSSSRKIHYYCEKCDIVSIIHTMKTEIEVLQDELAELKKSGSNVADRDSEKKLSDEEIIAEIEDNA</sequence>
<dbReference type="AlphaFoldDB" id="A0AA38MK67"/>
<comment type="caution">
    <text evidence="1">The sequence shown here is derived from an EMBL/GenBank/DDBJ whole genome shotgun (WGS) entry which is preliminary data.</text>
</comment>
<proteinExistence type="predicted"/>
<accession>A0AA38MK67</accession>
<dbReference type="SUPFAM" id="SSF57903">
    <property type="entry name" value="FYVE/PHD zinc finger"/>
    <property type="match status" value="1"/>
</dbReference>
<evidence type="ECO:0000313" key="1">
    <source>
        <dbReference type="EMBL" id="KAJ3659047.1"/>
    </source>
</evidence>
<organism evidence="1 2">
    <name type="scientific">Zophobas morio</name>
    <dbReference type="NCBI Taxonomy" id="2755281"/>
    <lineage>
        <taxon>Eukaryota</taxon>
        <taxon>Metazoa</taxon>
        <taxon>Ecdysozoa</taxon>
        <taxon>Arthropoda</taxon>
        <taxon>Hexapoda</taxon>
        <taxon>Insecta</taxon>
        <taxon>Pterygota</taxon>
        <taxon>Neoptera</taxon>
        <taxon>Endopterygota</taxon>
        <taxon>Coleoptera</taxon>
        <taxon>Polyphaga</taxon>
        <taxon>Cucujiformia</taxon>
        <taxon>Tenebrionidae</taxon>
        <taxon>Zophobas</taxon>
    </lineage>
</organism>
<name>A0AA38MK67_9CUCU</name>